<sequence>MINKFTMSIFILLPFICLAACSNNVQDDLDSYVNSNELQQLSQKELEIMSEFEKLTIGEIEPDDAADFLAEHVIYPYSEFVSDLETIRPATSEVSDLHDLYIEAASTRLEGYHLSEEFIASLGSVTMTIANDTLIEASSLMHHYREELALLAEEHDVVVK</sequence>
<evidence type="ECO:0000256" key="1">
    <source>
        <dbReference type="SAM" id="SignalP"/>
    </source>
</evidence>
<dbReference type="AlphaFoldDB" id="A0A060LZU1"/>
<reference evidence="2 3" key="1">
    <citation type="journal article" date="2014" name="Gene">
        <title>A comparative genomic analysis of the alkalitolerant soil bacterium Bacillus lehensis G1.</title>
        <authorList>
            <person name="Noor Y.M."/>
            <person name="Samsulrizal N.H."/>
            <person name="Jema'on N.A."/>
            <person name="Low K.O."/>
            <person name="Ramli A.N."/>
            <person name="Alias N.I."/>
            <person name="Damis S.I."/>
            <person name="Fuzi S.F."/>
            <person name="Isa M.N."/>
            <person name="Murad A.M."/>
            <person name="Raih M.F."/>
            <person name="Bakar F.D."/>
            <person name="Najimudin N."/>
            <person name="Mahadi N.M."/>
            <person name="Illias R.M."/>
        </authorList>
    </citation>
    <scope>NUCLEOTIDE SEQUENCE [LARGE SCALE GENOMIC DNA]</scope>
    <source>
        <strain evidence="2 3">G1</strain>
    </source>
</reference>
<protein>
    <recommendedName>
        <fullName evidence="4">Lipoprotein</fullName>
    </recommendedName>
</protein>
<keyword evidence="3" id="KW-1185">Reference proteome</keyword>
<dbReference type="KEGG" id="ble:BleG1_1239"/>
<dbReference type="PATRIC" id="fig|1246626.3.peg.1224"/>
<evidence type="ECO:0000313" key="3">
    <source>
        <dbReference type="Proteomes" id="UP000027142"/>
    </source>
</evidence>
<dbReference type="OrthoDB" id="1953267at2"/>
<dbReference type="Proteomes" id="UP000027142">
    <property type="component" value="Chromosome"/>
</dbReference>
<gene>
    <name evidence="2" type="ORF">BleG1_1239</name>
</gene>
<feature type="signal peptide" evidence="1">
    <location>
        <begin position="1"/>
        <end position="19"/>
    </location>
</feature>
<accession>A0A060LZU1</accession>
<keyword evidence="1" id="KW-0732">Signal</keyword>
<evidence type="ECO:0000313" key="2">
    <source>
        <dbReference type="EMBL" id="AIC93823.1"/>
    </source>
</evidence>
<proteinExistence type="predicted"/>
<dbReference type="RefSeq" id="WP_038478393.1">
    <property type="nucleotide sequence ID" value="NZ_CP003923.1"/>
</dbReference>
<name>A0A060LZU1_9BACI</name>
<dbReference type="HOGENOM" id="CLU_138509_0_0_9"/>
<feature type="chain" id="PRO_5001587512" description="Lipoprotein" evidence="1">
    <location>
        <begin position="20"/>
        <end position="160"/>
    </location>
</feature>
<organism evidence="2 3">
    <name type="scientific">Shouchella lehensis G1</name>
    <dbReference type="NCBI Taxonomy" id="1246626"/>
    <lineage>
        <taxon>Bacteria</taxon>
        <taxon>Bacillati</taxon>
        <taxon>Bacillota</taxon>
        <taxon>Bacilli</taxon>
        <taxon>Bacillales</taxon>
        <taxon>Bacillaceae</taxon>
        <taxon>Shouchella</taxon>
    </lineage>
</organism>
<evidence type="ECO:0008006" key="4">
    <source>
        <dbReference type="Google" id="ProtNLM"/>
    </source>
</evidence>
<dbReference type="EMBL" id="CP003923">
    <property type="protein sequence ID" value="AIC93823.1"/>
    <property type="molecule type" value="Genomic_DNA"/>
</dbReference>